<evidence type="ECO:0000256" key="4">
    <source>
        <dbReference type="ARBA" id="ARBA00022989"/>
    </source>
</evidence>
<feature type="transmembrane region" description="Helical" evidence="7">
    <location>
        <begin position="233"/>
        <end position="254"/>
    </location>
</feature>
<dbReference type="EMBL" id="AP012338">
    <property type="protein sequence ID" value="BAM02967.1"/>
    <property type="molecule type" value="Genomic_DNA"/>
</dbReference>
<dbReference type="PROSITE" id="PS50850">
    <property type="entry name" value="MFS"/>
    <property type="match status" value="1"/>
</dbReference>
<feature type="transmembrane region" description="Helical" evidence="7">
    <location>
        <begin position="266"/>
        <end position="285"/>
    </location>
</feature>
<feature type="transmembrane region" description="Helical" evidence="7">
    <location>
        <begin position="110"/>
        <end position="132"/>
    </location>
</feature>
<feature type="domain" description="Major facilitator superfamily (MFS) profile" evidence="8">
    <location>
        <begin position="4"/>
        <end position="409"/>
    </location>
</feature>
<keyword evidence="4 7" id="KW-1133">Transmembrane helix</keyword>
<accession>I0ICH9</accession>
<dbReference type="Pfam" id="PF07690">
    <property type="entry name" value="MFS_1"/>
    <property type="match status" value="1"/>
</dbReference>
<keyword evidence="3 7" id="KW-0812">Transmembrane</keyword>
<evidence type="ECO:0000256" key="2">
    <source>
        <dbReference type="ARBA" id="ARBA00022448"/>
    </source>
</evidence>
<keyword evidence="5 7" id="KW-0472">Membrane</keyword>
<proteinExistence type="predicted"/>
<protein>
    <submittedName>
        <fullName evidence="9">Putative drug resistance transporter</fullName>
    </submittedName>
</protein>
<feature type="transmembrane region" description="Helical" evidence="7">
    <location>
        <begin position="387"/>
        <end position="406"/>
    </location>
</feature>
<name>I0ICH9_PHYMF</name>
<dbReference type="GO" id="GO:0022857">
    <property type="term" value="F:transmembrane transporter activity"/>
    <property type="evidence" value="ECO:0007669"/>
    <property type="project" value="InterPro"/>
</dbReference>
<keyword evidence="2" id="KW-0813">Transport</keyword>
<dbReference type="AlphaFoldDB" id="I0ICH9"/>
<keyword evidence="10" id="KW-1185">Reference proteome</keyword>
<dbReference type="HOGENOM" id="CLU_001265_10_11_0"/>
<dbReference type="RefSeq" id="WP_014436187.1">
    <property type="nucleotide sequence ID" value="NC_017080.1"/>
</dbReference>
<evidence type="ECO:0000256" key="7">
    <source>
        <dbReference type="SAM" id="Phobius"/>
    </source>
</evidence>
<reference evidence="9 10" key="1">
    <citation type="submission" date="2012-02" db="EMBL/GenBank/DDBJ databases">
        <title>Complete genome sequence of Phycisphaera mikurensis NBRC 102666.</title>
        <authorList>
            <person name="Ankai A."/>
            <person name="Hosoyama A."/>
            <person name="Terui Y."/>
            <person name="Sekine M."/>
            <person name="Fukai R."/>
            <person name="Kato Y."/>
            <person name="Nakamura S."/>
            <person name="Yamada-Narita S."/>
            <person name="Kawakoshi A."/>
            <person name="Fukunaga Y."/>
            <person name="Yamazaki S."/>
            <person name="Fujita N."/>
        </authorList>
    </citation>
    <scope>NUCLEOTIDE SEQUENCE [LARGE SCALE GENOMIC DNA]</scope>
    <source>
        <strain evidence="10">NBRC 102666 / KCTC 22515 / FYK2301M01</strain>
    </source>
</reference>
<dbReference type="InterPro" id="IPR011701">
    <property type="entry name" value="MFS"/>
</dbReference>
<dbReference type="InterPro" id="IPR036259">
    <property type="entry name" value="MFS_trans_sf"/>
</dbReference>
<dbReference type="PANTHER" id="PTHR23504:SF15">
    <property type="entry name" value="MAJOR FACILITATOR SUPERFAMILY (MFS) PROFILE DOMAIN-CONTAINING PROTEIN"/>
    <property type="match status" value="1"/>
</dbReference>
<evidence type="ECO:0000313" key="10">
    <source>
        <dbReference type="Proteomes" id="UP000007881"/>
    </source>
</evidence>
<dbReference type="GO" id="GO:0016020">
    <property type="term" value="C:membrane"/>
    <property type="evidence" value="ECO:0007669"/>
    <property type="project" value="UniProtKB-SubCell"/>
</dbReference>
<dbReference type="SUPFAM" id="SSF103473">
    <property type="entry name" value="MFS general substrate transporter"/>
    <property type="match status" value="1"/>
</dbReference>
<dbReference type="InterPro" id="IPR005829">
    <property type="entry name" value="Sugar_transporter_CS"/>
</dbReference>
<dbReference type="OrthoDB" id="9793283at2"/>
<dbReference type="KEGG" id="phm:PSMK_08080"/>
<organism evidence="9 10">
    <name type="scientific">Phycisphaera mikurensis (strain NBRC 102666 / KCTC 22515 / FYK2301M01)</name>
    <dbReference type="NCBI Taxonomy" id="1142394"/>
    <lineage>
        <taxon>Bacteria</taxon>
        <taxon>Pseudomonadati</taxon>
        <taxon>Planctomycetota</taxon>
        <taxon>Phycisphaerae</taxon>
        <taxon>Phycisphaerales</taxon>
        <taxon>Phycisphaeraceae</taxon>
        <taxon>Phycisphaera</taxon>
    </lineage>
</organism>
<dbReference type="Proteomes" id="UP000007881">
    <property type="component" value="Chromosome"/>
</dbReference>
<evidence type="ECO:0000256" key="1">
    <source>
        <dbReference type="ARBA" id="ARBA00004141"/>
    </source>
</evidence>
<comment type="subcellular location">
    <subcellularLocation>
        <location evidence="1">Membrane</location>
        <topology evidence="1">Multi-pass membrane protein</topology>
    </subcellularLocation>
</comment>
<dbReference type="InterPro" id="IPR020846">
    <property type="entry name" value="MFS_dom"/>
</dbReference>
<evidence type="ECO:0000313" key="9">
    <source>
        <dbReference type="EMBL" id="BAM02967.1"/>
    </source>
</evidence>
<sequence>MSRSLLLLLVVVVIDQLDSGMATPIYPMLFTDPDSPELLVSPRSAERSGAWFIALLALAYAVPAFLCQPIIGQLSDRFGRKPLLLMSFASSTLSYAVVAAAIHLDSFGGVLLGRVIDGFAAGNILVAAGVIADRSDGAERTRRFGWFTAALSLGFVIGPLFGGYLSDTEAADWRGPGTAFAVSGVLNLVAMAVFWLGFRESLAEEDREEDDFAWGQSFRNAKAALFDEGRRSLYLLLACFIVAYMSFLLFAGVLLEERFGMGPVELGWFFSALGLGLAAVQIFLVDPVEKRLGARRALCAVFFLMAGAVALVGSAWSPWVAYAAIVPFALGTGMIEPVLQSLISRSASEREQGRVQGVRGSVDSLARVLPPLAAGPVAALGATGWALYAAALAAALGGVGSAWLVAHKPSAAFARSEGEEGDAGDGDHRRDDDLTGTGGRAEEPEESVAYT</sequence>
<feature type="transmembrane region" description="Helical" evidence="7">
    <location>
        <begin position="297"/>
        <end position="316"/>
    </location>
</feature>
<dbReference type="eggNOG" id="COG2814">
    <property type="taxonomic scope" value="Bacteria"/>
</dbReference>
<feature type="transmembrane region" description="Helical" evidence="7">
    <location>
        <begin position="83"/>
        <end position="104"/>
    </location>
</feature>
<gene>
    <name evidence="9" type="ordered locus">PSMK_08080</name>
</gene>
<evidence type="ECO:0000259" key="8">
    <source>
        <dbReference type="PROSITE" id="PS50850"/>
    </source>
</evidence>
<evidence type="ECO:0000256" key="6">
    <source>
        <dbReference type="SAM" id="MobiDB-lite"/>
    </source>
</evidence>
<feature type="transmembrane region" description="Helical" evidence="7">
    <location>
        <begin position="177"/>
        <end position="198"/>
    </location>
</feature>
<dbReference type="PROSITE" id="PS00216">
    <property type="entry name" value="SUGAR_TRANSPORT_1"/>
    <property type="match status" value="1"/>
</dbReference>
<feature type="transmembrane region" description="Helical" evidence="7">
    <location>
        <begin position="144"/>
        <end position="165"/>
    </location>
</feature>
<evidence type="ECO:0000256" key="3">
    <source>
        <dbReference type="ARBA" id="ARBA00022692"/>
    </source>
</evidence>
<evidence type="ECO:0000256" key="5">
    <source>
        <dbReference type="ARBA" id="ARBA00023136"/>
    </source>
</evidence>
<dbReference type="Gene3D" id="1.20.1250.20">
    <property type="entry name" value="MFS general substrate transporter like domains"/>
    <property type="match status" value="1"/>
</dbReference>
<dbReference type="STRING" id="1142394.PSMK_08080"/>
<dbReference type="PANTHER" id="PTHR23504">
    <property type="entry name" value="MAJOR FACILITATOR SUPERFAMILY DOMAIN-CONTAINING PROTEIN 10"/>
    <property type="match status" value="1"/>
</dbReference>
<feature type="region of interest" description="Disordered" evidence="6">
    <location>
        <begin position="414"/>
        <end position="451"/>
    </location>
</feature>
<feature type="transmembrane region" description="Helical" evidence="7">
    <location>
        <begin position="49"/>
        <end position="71"/>
    </location>
</feature>